<keyword evidence="2" id="KW-1185">Reference proteome</keyword>
<protein>
    <submittedName>
        <fullName evidence="1">Uncharacterized protein</fullName>
    </submittedName>
</protein>
<gene>
    <name evidence="1" type="ORF">SAMN02745883_00369</name>
</gene>
<dbReference type="AlphaFoldDB" id="A0A1M6LW29"/>
<evidence type="ECO:0000313" key="2">
    <source>
        <dbReference type="Proteomes" id="UP000184082"/>
    </source>
</evidence>
<organism evidence="1 2">
    <name type="scientific">Caminicella sporogenes DSM 14501</name>
    <dbReference type="NCBI Taxonomy" id="1121266"/>
    <lineage>
        <taxon>Bacteria</taxon>
        <taxon>Bacillati</taxon>
        <taxon>Bacillota</taxon>
        <taxon>Clostridia</taxon>
        <taxon>Peptostreptococcales</taxon>
        <taxon>Caminicellaceae</taxon>
        <taxon>Caminicella</taxon>
    </lineage>
</organism>
<proteinExistence type="predicted"/>
<dbReference type="EMBL" id="FRAJ01000003">
    <property type="protein sequence ID" value="SHJ75382.1"/>
    <property type="molecule type" value="Genomic_DNA"/>
</dbReference>
<evidence type="ECO:0000313" key="1">
    <source>
        <dbReference type="EMBL" id="SHJ75382.1"/>
    </source>
</evidence>
<sequence>MLKALIKRGLLDFVLINLYCFDKRLYVIILYKIFSVEVAYAR</sequence>
<accession>A0A1M6LW29</accession>
<name>A0A1M6LW29_9FIRM</name>
<dbReference type="Proteomes" id="UP000184082">
    <property type="component" value="Unassembled WGS sequence"/>
</dbReference>
<reference evidence="1 2" key="1">
    <citation type="submission" date="2016-11" db="EMBL/GenBank/DDBJ databases">
        <authorList>
            <person name="Jaros S."/>
            <person name="Januszkiewicz K."/>
            <person name="Wedrychowicz H."/>
        </authorList>
    </citation>
    <scope>NUCLEOTIDE SEQUENCE [LARGE SCALE GENOMIC DNA]</scope>
    <source>
        <strain evidence="1 2">DSM 14501</strain>
    </source>
</reference>